<dbReference type="SUPFAM" id="SSF53187">
    <property type="entry name" value="Zn-dependent exopeptidases"/>
    <property type="match status" value="1"/>
</dbReference>
<dbReference type="EMBL" id="JADIMZ010000029">
    <property type="protein sequence ID" value="MBO8432086.1"/>
    <property type="molecule type" value="Genomic_DNA"/>
</dbReference>
<gene>
    <name evidence="4" type="ORF">IAB08_02175</name>
</gene>
<evidence type="ECO:0000259" key="3">
    <source>
        <dbReference type="Pfam" id="PF04389"/>
    </source>
</evidence>
<dbReference type="InterPro" id="IPR040234">
    <property type="entry name" value="QC/QCL"/>
</dbReference>
<dbReference type="PANTHER" id="PTHR12283">
    <property type="entry name" value="GLUTAMINYL-PEPTIDE CYCLOTRANSFERASE"/>
    <property type="match status" value="1"/>
</dbReference>
<reference evidence="4" key="2">
    <citation type="journal article" date="2021" name="PeerJ">
        <title>Extensive microbial diversity within the chicken gut microbiome revealed by metagenomics and culture.</title>
        <authorList>
            <person name="Gilroy R."/>
            <person name="Ravi A."/>
            <person name="Getino M."/>
            <person name="Pursley I."/>
            <person name="Horton D.L."/>
            <person name="Alikhan N.F."/>
            <person name="Baker D."/>
            <person name="Gharbi K."/>
            <person name="Hall N."/>
            <person name="Watson M."/>
            <person name="Adriaenssens E.M."/>
            <person name="Foster-Nyarko E."/>
            <person name="Jarju S."/>
            <person name="Secka A."/>
            <person name="Antonio M."/>
            <person name="Oren A."/>
            <person name="Chaudhuri R.R."/>
            <person name="La Ragione R."/>
            <person name="Hildebrand F."/>
            <person name="Pallen M.J."/>
        </authorList>
    </citation>
    <scope>NUCLEOTIDE SEQUENCE</scope>
    <source>
        <strain evidence="4">2889</strain>
    </source>
</reference>
<keyword evidence="2" id="KW-0012">Acyltransferase</keyword>
<comment type="caution">
    <text evidence="4">The sequence shown here is derived from an EMBL/GenBank/DDBJ whole genome shotgun (WGS) entry which is preliminary data.</text>
</comment>
<feature type="domain" description="Peptidase M28" evidence="3">
    <location>
        <begin position="108"/>
        <end position="332"/>
    </location>
</feature>
<dbReference type="Proteomes" id="UP000823612">
    <property type="component" value="Unassembled WGS sequence"/>
</dbReference>
<protein>
    <submittedName>
        <fullName evidence="4">M28 family peptidase</fullName>
    </submittedName>
</protein>
<accession>A0A9D9DR88</accession>
<evidence type="ECO:0000313" key="5">
    <source>
        <dbReference type="Proteomes" id="UP000823612"/>
    </source>
</evidence>
<dbReference type="Gene3D" id="3.40.630.10">
    <property type="entry name" value="Zn peptidases"/>
    <property type="match status" value="1"/>
</dbReference>
<dbReference type="AlphaFoldDB" id="A0A9D9DR88"/>
<organism evidence="4 5">
    <name type="scientific">Candidatus Pullibacteroides excrementavium</name>
    <dbReference type="NCBI Taxonomy" id="2840905"/>
    <lineage>
        <taxon>Bacteria</taxon>
        <taxon>Pseudomonadati</taxon>
        <taxon>Bacteroidota</taxon>
        <taxon>Bacteroidia</taxon>
        <taxon>Bacteroidales</taxon>
        <taxon>Candidatus Pullibacteroides</taxon>
    </lineage>
</organism>
<dbReference type="InterPro" id="IPR007484">
    <property type="entry name" value="Peptidase_M28"/>
</dbReference>
<keyword evidence="1" id="KW-0808">Transferase</keyword>
<reference evidence="4" key="1">
    <citation type="submission" date="2020-10" db="EMBL/GenBank/DDBJ databases">
        <authorList>
            <person name="Gilroy R."/>
        </authorList>
    </citation>
    <scope>NUCLEOTIDE SEQUENCE</scope>
    <source>
        <strain evidence="4">2889</strain>
    </source>
</reference>
<dbReference type="PANTHER" id="PTHR12283:SF6">
    <property type="entry name" value="GLUTAMINYL-PEPTIDE CYCLOTRANSFERASE-RELATED"/>
    <property type="match status" value="1"/>
</dbReference>
<evidence type="ECO:0000313" key="4">
    <source>
        <dbReference type="EMBL" id="MBO8432086.1"/>
    </source>
</evidence>
<evidence type="ECO:0000256" key="2">
    <source>
        <dbReference type="ARBA" id="ARBA00023315"/>
    </source>
</evidence>
<dbReference type="GO" id="GO:0008270">
    <property type="term" value="F:zinc ion binding"/>
    <property type="evidence" value="ECO:0007669"/>
    <property type="project" value="TreeGrafter"/>
</dbReference>
<name>A0A9D9DR88_9BACT</name>
<proteinExistence type="predicted"/>
<sequence>MFNILSISILAFGLFLSSCQNKNGKGNQNAKSVPAYSAPAPKAPVCNADSAYRFAAEQVAFGPRIPNSEAQRQCARYLHDKLASYGADVQTQEFQARRWDGETLDGYNIIASFNPAATRRILLCAHWDSRPYADHDPSPQSRHQAIDGANDGASGTAVLLEVARTMQHSLPEVGVDIILFDLEDSGKPEWEPNRYGDEYTWALGSQYWAENPHIPGYNALYGILLDMVGTENPCFAMEATSMYYAPDIMSKVWNTASALGYGHIFQGREAGAIIDDHLFINETRGIPTIDIIHYETSSGTGFFPHWHTRMDNMDNISAHTLKIVGDVVLAVVYGE</sequence>
<dbReference type="Pfam" id="PF04389">
    <property type="entry name" value="Peptidase_M28"/>
    <property type="match status" value="1"/>
</dbReference>
<dbReference type="GO" id="GO:0016603">
    <property type="term" value="F:glutaminyl-peptide cyclotransferase activity"/>
    <property type="evidence" value="ECO:0007669"/>
    <property type="project" value="TreeGrafter"/>
</dbReference>
<evidence type="ECO:0000256" key="1">
    <source>
        <dbReference type="ARBA" id="ARBA00022679"/>
    </source>
</evidence>